<feature type="transmembrane region" description="Helical" evidence="1">
    <location>
        <begin position="148"/>
        <end position="166"/>
    </location>
</feature>
<evidence type="ECO:0008006" key="4">
    <source>
        <dbReference type="Google" id="ProtNLM"/>
    </source>
</evidence>
<evidence type="ECO:0000313" key="3">
    <source>
        <dbReference type="Proteomes" id="UP001278571"/>
    </source>
</evidence>
<gene>
    <name evidence="2" type="ORF">R2363_03485</name>
</gene>
<sequence length="406" mass="45056">MPEHGIRSEADTPLPFHPLVYLEDGEEVTIGRPDTNSYGIFPVDGAHLVRRLEAGATPSQAADWYSAEYGEQVDIDDIIGALRELGFVREKGEEPAQTGPVRWQRLGRALFSAPAWICYGLITAWALWCMIRSPDLVPAAEDMLFSEYYAVISLVMFVAAVPLIAIHEAFHALAARRLGIGSKTRLSHRFHFLVVETALDGLVAVERRKRYLPIVAGMVADIVLVSLLITVADAARGPGGAETTAGRVCLAVAFAAVLRVLWQFFLYLRTDVYVLITTMLGCVDLHTTSVRLLRNRFLRLCGRTEGLADESLWHPVDHRAARWYSWLIVAGYTFSLSTFLLALAPVFVKMVSGAVSRFGGEGSSWVELLDSSAFLVMAFWQTALTIWIAARERLRARTSRTHHVIT</sequence>
<keyword evidence="1" id="KW-1133">Transmembrane helix</keyword>
<feature type="transmembrane region" description="Helical" evidence="1">
    <location>
        <begin position="211"/>
        <end position="232"/>
    </location>
</feature>
<reference evidence="2 3" key="1">
    <citation type="submission" date="2023-10" db="EMBL/GenBank/DDBJ databases">
        <authorList>
            <person name="Wang X.X."/>
        </authorList>
    </citation>
    <scope>NUCLEOTIDE SEQUENCE [LARGE SCALE GENOMIC DNA]</scope>
    <source>
        <strain evidence="2 3">NBRC 12816</strain>
    </source>
</reference>
<feature type="transmembrane region" description="Helical" evidence="1">
    <location>
        <begin position="244"/>
        <end position="266"/>
    </location>
</feature>
<feature type="transmembrane region" description="Helical" evidence="1">
    <location>
        <begin position="323"/>
        <end position="348"/>
    </location>
</feature>
<keyword evidence="1" id="KW-0812">Transmembrane</keyword>
<keyword evidence="1" id="KW-0472">Membrane</keyword>
<feature type="transmembrane region" description="Helical" evidence="1">
    <location>
        <begin position="368"/>
        <end position="390"/>
    </location>
</feature>
<proteinExistence type="predicted"/>
<evidence type="ECO:0000313" key="2">
    <source>
        <dbReference type="EMBL" id="MDX2291239.1"/>
    </source>
</evidence>
<evidence type="ECO:0000256" key="1">
    <source>
        <dbReference type="SAM" id="Phobius"/>
    </source>
</evidence>
<accession>A0ABU4K0H0</accession>
<organism evidence="2 3">
    <name type="scientific">Streptomyces roseolus</name>
    <dbReference type="NCBI Taxonomy" id="67358"/>
    <lineage>
        <taxon>Bacteria</taxon>
        <taxon>Bacillati</taxon>
        <taxon>Actinomycetota</taxon>
        <taxon>Actinomycetes</taxon>
        <taxon>Kitasatosporales</taxon>
        <taxon>Streptomycetaceae</taxon>
        <taxon>Streptomyces</taxon>
    </lineage>
</organism>
<name>A0ABU4K0H0_9ACTN</name>
<dbReference type="Proteomes" id="UP001278571">
    <property type="component" value="Unassembled WGS sequence"/>
</dbReference>
<dbReference type="EMBL" id="JAWJZF010000185">
    <property type="protein sequence ID" value="MDX2291239.1"/>
    <property type="molecule type" value="Genomic_DNA"/>
</dbReference>
<protein>
    <recommendedName>
        <fullName evidence="4">PqqD family protein</fullName>
    </recommendedName>
</protein>
<feature type="transmembrane region" description="Helical" evidence="1">
    <location>
        <begin position="109"/>
        <end position="128"/>
    </location>
</feature>
<comment type="caution">
    <text evidence="2">The sequence shown here is derived from an EMBL/GenBank/DDBJ whole genome shotgun (WGS) entry which is preliminary data.</text>
</comment>
<dbReference type="RefSeq" id="WP_319007817.1">
    <property type="nucleotide sequence ID" value="NZ_JAWJZF010000185.1"/>
</dbReference>
<keyword evidence="3" id="KW-1185">Reference proteome</keyword>